<dbReference type="GO" id="GO:0005886">
    <property type="term" value="C:plasma membrane"/>
    <property type="evidence" value="ECO:0007669"/>
    <property type="project" value="UniProtKB-SubCell"/>
</dbReference>
<dbReference type="PROSITE" id="PS50110">
    <property type="entry name" value="RESPONSE_REGULATORY"/>
    <property type="match status" value="1"/>
</dbReference>
<dbReference type="InterPro" id="IPR005467">
    <property type="entry name" value="His_kinase_dom"/>
</dbReference>
<dbReference type="Pfam" id="PF00072">
    <property type="entry name" value="Response_reg"/>
    <property type="match status" value="1"/>
</dbReference>
<dbReference type="RefSeq" id="WP_123087919.1">
    <property type="nucleotide sequence ID" value="NZ_RIBS01000004.1"/>
</dbReference>
<dbReference type="SMART" id="SM00388">
    <property type="entry name" value="HisKA"/>
    <property type="match status" value="1"/>
</dbReference>
<feature type="transmembrane region" description="Helical" evidence="21">
    <location>
        <begin position="12"/>
        <end position="31"/>
    </location>
</feature>
<dbReference type="GO" id="GO:0000155">
    <property type="term" value="F:phosphorelay sensor kinase activity"/>
    <property type="evidence" value="ECO:0007669"/>
    <property type="project" value="InterPro"/>
</dbReference>
<evidence type="ECO:0000256" key="7">
    <source>
        <dbReference type="ARBA" id="ARBA00022692"/>
    </source>
</evidence>
<dbReference type="InterPro" id="IPR036097">
    <property type="entry name" value="HisK_dim/P_sf"/>
</dbReference>
<dbReference type="InterPro" id="IPR001789">
    <property type="entry name" value="Sig_transdc_resp-reg_receiver"/>
</dbReference>
<dbReference type="InterPro" id="IPR035965">
    <property type="entry name" value="PAS-like_dom_sf"/>
</dbReference>
<evidence type="ECO:0000259" key="23">
    <source>
        <dbReference type="PROSITE" id="PS50110"/>
    </source>
</evidence>
<dbReference type="PANTHER" id="PTHR45339:SF1">
    <property type="entry name" value="HYBRID SIGNAL TRANSDUCTION HISTIDINE KINASE J"/>
    <property type="match status" value="1"/>
</dbReference>
<dbReference type="PROSITE" id="PS50894">
    <property type="entry name" value="HPT"/>
    <property type="match status" value="1"/>
</dbReference>
<dbReference type="FunFam" id="1.10.287.130:FF:000002">
    <property type="entry name" value="Two-component osmosensing histidine kinase"/>
    <property type="match status" value="1"/>
</dbReference>
<evidence type="ECO:0000256" key="17">
    <source>
        <dbReference type="PROSITE-ProRule" id="PRU00110"/>
    </source>
</evidence>
<dbReference type="InterPro" id="IPR003594">
    <property type="entry name" value="HATPase_dom"/>
</dbReference>
<evidence type="ECO:0000256" key="20">
    <source>
        <dbReference type="SAM" id="MobiDB-lite"/>
    </source>
</evidence>
<dbReference type="OrthoDB" id="9797243at2"/>
<feature type="modified residue" description="4-aspartylphosphate" evidence="18">
    <location>
        <position position="756"/>
    </location>
</feature>
<evidence type="ECO:0000256" key="10">
    <source>
        <dbReference type="ARBA" id="ARBA00022840"/>
    </source>
</evidence>
<dbReference type="FunFam" id="3.30.565.10:FF:000010">
    <property type="entry name" value="Sensor histidine kinase RcsC"/>
    <property type="match status" value="1"/>
</dbReference>
<accession>A0A3M8SXT7</accession>
<evidence type="ECO:0000256" key="4">
    <source>
        <dbReference type="ARBA" id="ARBA00022475"/>
    </source>
</evidence>
<feature type="domain" description="PAC" evidence="25">
    <location>
        <begin position="372"/>
        <end position="424"/>
    </location>
</feature>
<dbReference type="PANTHER" id="PTHR45339">
    <property type="entry name" value="HYBRID SIGNAL TRANSDUCTION HISTIDINE KINASE J"/>
    <property type="match status" value="1"/>
</dbReference>
<dbReference type="SUPFAM" id="SSF55785">
    <property type="entry name" value="PYP-like sensor domain (PAS domain)"/>
    <property type="match status" value="1"/>
</dbReference>
<dbReference type="CDD" id="cd17546">
    <property type="entry name" value="REC_hyHK_CKI1_RcsC-like"/>
    <property type="match status" value="1"/>
</dbReference>
<dbReference type="PROSITE" id="PS50109">
    <property type="entry name" value="HIS_KIN"/>
    <property type="match status" value="1"/>
</dbReference>
<dbReference type="PRINTS" id="PR00344">
    <property type="entry name" value="BCTRLSENSOR"/>
</dbReference>
<feature type="domain" description="PAS" evidence="24">
    <location>
        <begin position="284"/>
        <end position="355"/>
    </location>
</feature>
<comment type="subunit">
    <text evidence="15">At low DSF concentrations, interacts with RpfF.</text>
</comment>
<protein>
    <recommendedName>
        <fullName evidence="16">Sensory/regulatory protein RpfC</fullName>
        <ecNumber evidence="3">2.7.13.3</ecNumber>
    </recommendedName>
</protein>
<dbReference type="SMART" id="SM00073">
    <property type="entry name" value="HPT"/>
    <property type="match status" value="1"/>
</dbReference>
<feature type="transmembrane region" description="Helical" evidence="21">
    <location>
        <begin position="191"/>
        <end position="212"/>
    </location>
</feature>
<evidence type="ECO:0000313" key="27">
    <source>
        <dbReference type="EMBL" id="RNF83660.1"/>
    </source>
</evidence>
<dbReference type="InterPro" id="IPR000700">
    <property type="entry name" value="PAS-assoc_C"/>
</dbReference>
<keyword evidence="6" id="KW-0808">Transferase</keyword>
<keyword evidence="13" id="KW-0843">Virulence</keyword>
<keyword evidence="19" id="KW-0175">Coiled coil</keyword>
<feature type="domain" description="Histidine kinase" evidence="22">
    <location>
        <begin position="442"/>
        <end position="671"/>
    </location>
</feature>
<evidence type="ECO:0000259" key="22">
    <source>
        <dbReference type="PROSITE" id="PS50109"/>
    </source>
</evidence>
<comment type="caution">
    <text evidence="27">The sequence shown here is derived from an EMBL/GenBank/DDBJ whole genome shotgun (WGS) entry which is preliminary data.</text>
</comment>
<dbReference type="PROSITE" id="PS50112">
    <property type="entry name" value="PAS"/>
    <property type="match status" value="1"/>
</dbReference>
<feature type="modified residue" description="Phosphohistidine" evidence="17">
    <location>
        <position position="936"/>
    </location>
</feature>
<evidence type="ECO:0000259" key="25">
    <source>
        <dbReference type="PROSITE" id="PS50113"/>
    </source>
</evidence>
<dbReference type="CDD" id="cd00130">
    <property type="entry name" value="PAS"/>
    <property type="match status" value="1"/>
</dbReference>
<feature type="coiled-coil region" evidence="19">
    <location>
        <begin position="408"/>
        <end position="435"/>
    </location>
</feature>
<dbReference type="InterPro" id="IPR003661">
    <property type="entry name" value="HisK_dim/P_dom"/>
</dbReference>
<keyword evidence="4" id="KW-1003">Cell membrane</keyword>
<organism evidence="27 28">
    <name type="scientific">Montanilutibacter psychrotolerans</name>
    <dbReference type="NCBI Taxonomy" id="1327343"/>
    <lineage>
        <taxon>Bacteria</taxon>
        <taxon>Pseudomonadati</taxon>
        <taxon>Pseudomonadota</taxon>
        <taxon>Gammaproteobacteria</taxon>
        <taxon>Lysobacterales</taxon>
        <taxon>Lysobacteraceae</taxon>
        <taxon>Montanilutibacter</taxon>
    </lineage>
</organism>
<dbReference type="AlphaFoldDB" id="A0A3M8SXT7"/>
<evidence type="ECO:0000259" key="26">
    <source>
        <dbReference type="PROSITE" id="PS50894"/>
    </source>
</evidence>
<dbReference type="Gene3D" id="1.10.287.130">
    <property type="match status" value="1"/>
</dbReference>
<keyword evidence="7 21" id="KW-0812">Transmembrane</keyword>
<evidence type="ECO:0000256" key="3">
    <source>
        <dbReference type="ARBA" id="ARBA00012438"/>
    </source>
</evidence>
<dbReference type="Gene3D" id="3.30.450.20">
    <property type="entry name" value="PAS domain"/>
    <property type="match status" value="1"/>
</dbReference>
<proteinExistence type="predicted"/>
<evidence type="ECO:0000256" key="13">
    <source>
        <dbReference type="ARBA" id="ARBA00023026"/>
    </source>
</evidence>
<dbReference type="CDD" id="cd00088">
    <property type="entry name" value="HPT"/>
    <property type="match status" value="1"/>
</dbReference>
<evidence type="ECO:0000256" key="21">
    <source>
        <dbReference type="SAM" id="Phobius"/>
    </source>
</evidence>
<name>A0A3M8SXT7_9GAMM</name>
<dbReference type="Pfam" id="PF00512">
    <property type="entry name" value="HisKA"/>
    <property type="match status" value="1"/>
</dbReference>
<evidence type="ECO:0000259" key="24">
    <source>
        <dbReference type="PROSITE" id="PS50112"/>
    </source>
</evidence>
<evidence type="ECO:0000256" key="18">
    <source>
        <dbReference type="PROSITE-ProRule" id="PRU00169"/>
    </source>
</evidence>
<keyword evidence="5 18" id="KW-0597">Phosphoprotein</keyword>
<evidence type="ECO:0000256" key="5">
    <source>
        <dbReference type="ARBA" id="ARBA00022553"/>
    </source>
</evidence>
<dbReference type="SUPFAM" id="SSF47384">
    <property type="entry name" value="Homodimeric domain of signal transducing histidine kinase"/>
    <property type="match status" value="1"/>
</dbReference>
<keyword evidence="14 21" id="KW-0472">Membrane</keyword>
<dbReference type="Proteomes" id="UP000267049">
    <property type="component" value="Unassembled WGS sequence"/>
</dbReference>
<evidence type="ECO:0000256" key="12">
    <source>
        <dbReference type="ARBA" id="ARBA00023012"/>
    </source>
</evidence>
<feature type="compositionally biased region" description="Polar residues" evidence="20">
    <location>
        <begin position="862"/>
        <end position="873"/>
    </location>
</feature>
<dbReference type="InterPro" id="IPR036641">
    <property type="entry name" value="HPT_dom_sf"/>
</dbReference>
<evidence type="ECO:0000256" key="19">
    <source>
        <dbReference type="SAM" id="Coils"/>
    </source>
</evidence>
<dbReference type="EC" id="2.7.13.3" evidence="3"/>
<evidence type="ECO:0000256" key="9">
    <source>
        <dbReference type="ARBA" id="ARBA00022777"/>
    </source>
</evidence>
<dbReference type="GO" id="GO:0005524">
    <property type="term" value="F:ATP binding"/>
    <property type="evidence" value="ECO:0007669"/>
    <property type="project" value="UniProtKB-KW"/>
</dbReference>
<comment type="catalytic activity">
    <reaction evidence="1">
        <text>ATP + protein L-histidine = ADP + protein N-phospho-L-histidine.</text>
        <dbReference type="EC" id="2.7.13.3"/>
    </reaction>
</comment>
<keyword evidence="10" id="KW-0067">ATP-binding</keyword>
<dbReference type="PROSITE" id="PS50113">
    <property type="entry name" value="PAC"/>
    <property type="match status" value="1"/>
</dbReference>
<comment type="subcellular location">
    <subcellularLocation>
        <location evidence="2">Cell inner membrane</location>
        <topology evidence="2">Multi-pass membrane protein</topology>
    </subcellularLocation>
</comment>
<dbReference type="SMART" id="SM00448">
    <property type="entry name" value="REC"/>
    <property type="match status" value="1"/>
</dbReference>
<dbReference type="GO" id="GO:0006355">
    <property type="term" value="P:regulation of DNA-templated transcription"/>
    <property type="evidence" value="ECO:0007669"/>
    <property type="project" value="InterPro"/>
</dbReference>
<keyword evidence="8" id="KW-0547">Nucleotide-binding</keyword>
<evidence type="ECO:0000256" key="1">
    <source>
        <dbReference type="ARBA" id="ARBA00000085"/>
    </source>
</evidence>
<dbReference type="InterPro" id="IPR004358">
    <property type="entry name" value="Sig_transdc_His_kin-like_C"/>
</dbReference>
<keyword evidence="9" id="KW-0418">Kinase</keyword>
<dbReference type="CDD" id="cd00082">
    <property type="entry name" value="HisKA"/>
    <property type="match status" value="1"/>
</dbReference>
<evidence type="ECO:0000313" key="28">
    <source>
        <dbReference type="Proteomes" id="UP000267049"/>
    </source>
</evidence>
<evidence type="ECO:0000256" key="11">
    <source>
        <dbReference type="ARBA" id="ARBA00022989"/>
    </source>
</evidence>
<dbReference type="InterPro" id="IPR000014">
    <property type="entry name" value="PAS"/>
</dbReference>
<evidence type="ECO:0000256" key="15">
    <source>
        <dbReference type="ARBA" id="ARBA00064003"/>
    </source>
</evidence>
<dbReference type="InterPro" id="IPR013767">
    <property type="entry name" value="PAS_fold"/>
</dbReference>
<dbReference type="Pfam" id="PF01627">
    <property type="entry name" value="Hpt"/>
    <property type="match status" value="1"/>
</dbReference>
<dbReference type="EMBL" id="RIBS01000004">
    <property type="protein sequence ID" value="RNF83660.1"/>
    <property type="molecule type" value="Genomic_DNA"/>
</dbReference>
<sequence length="993" mass="107802">MRRWLDSLGTRHQLLALFGLFLLAGLSVLVIDEMAQYRARESLLTMKNESLQRLRRIKAISDAYGLDVVDTTFRVRNHLVSWEQGVRTVDAARVRIDREWVALAAMPRNRQQQAMFDELRAARGPADRAAVQLRAILVRQDIATLGRFADTALFPAIDPVTSRFQRLSDLAMLEADALVSADLARNRRVSALRIGLTLLTLAMVALLGRAVLRNAYRGIESLTWLVKRMRAHDYVAAPTFHPRGELGTVMDAFIDMRGSVLRFETRLTDHLIHTERLREELEHREAFQRSLLNAAQTAILTVDAQGVFTQLNPFAERLLGRSAAELIGRQPLHAVFATETLEELAAALRLARGQAVPADWNALRMLAEDQAAPREALLRNADGRSVPSLLAVSAMHGDDGELHGLLVVAADLSMLKRLERKLRESEARAQAANVAKSSFLAAMSHEIRTPMIGVTGMVEILSHTELAPEQRHALNVIQQSSQSLLRIIGDILDFSKIEAGRLELSPEVASLPSLVRSTAANYSGSASSKGLELVCRIDERIAAAHYADALRLRQILSNFLSNAIKFTESGRVEVALESQGLLAGDDGRFGLGRERIGLRVTDSGIGIGIEAQQHLFQPFSQAEGDTTRRFGGTGLGLAICRRLAELMGGSVSMESVPGLGTTMRMTVVLDRADPAELPPEVGDARSAPGFSPRPLPTIIEAERERSLILLVDDHPTNRLVIARQLALAGYASEAAVDGQDGLERWRTGRFAMVLSDVHMPRLDGYALAGAIRAEENHSGAARTAIIALTASALKGEAERCLAAGMDDYLAKPVSVAALVNCIERWLPHLRAGNADGPQGAGLATSLAALRAANWTRPDAVATSRTPAGGSTSADRQRSVQRAETLDHDALAQLCGASHDEERAVLEDFLSSTHQDLANLAAARDAGDQAALTREAHKIKGASRMVGALDLAEAAAMLEAEARDGEWPSVLPLAAELVTAVQRLQSHITVRYGS</sequence>
<evidence type="ECO:0000256" key="14">
    <source>
        <dbReference type="ARBA" id="ARBA00023136"/>
    </source>
</evidence>
<dbReference type="Gene3D" id="3.30.565.10">
    <property type="entry name" value="Histidine kinase-like ATPase, C-terminal domain"/>
    <property type="match status" value="1"/>
</dbReference>
<feature type="region of interest" description="Disordered" evidence="20">
    <location>
        <begin position="857"/>
        <end position="881"/>
    </location>
</feature>
<dbReference type="Gene3D" id="1.20.120.160">
    <property type="entry name" value="HPT domain"/>
    <property type="match status" value="1"/>
</dbReference>
<dbReference type="Pfam" id="PF00989">
    <property type="entry name" value="PAS"/>
    <property type="match status" value="1"/>
</dbReference>
<dbReference type="Pfam" id="PF02518">
    <property type="entry name" value="HATPase_c"/>
    <property type="match status" value="1"/>
</dbReference>
<evidence type="ECO:0000256" key="8">
    <source>
        <dbReference type="ARBA" id="ARBA00022741"/>
    </source>
</evidence>
<dbReference type="SMART" id="SM00387">
    <property type="entry name" value="HATPase_c"/>
    <property type="match status" value="1"/>
</dbReference>
<dbReference type="InterPro" id="IPR008207">
    <property type="entry name" value="Sig_transdc_His_kin_Hpt_dom"/>
</dbReference>
<keyword evidence="28" id="KW-1185">Reference proteome</keyword>
<keyword evidence="12" id="KW-0902">Two-component regulatory system</keyword>
<gene>
    <name evidence="27" type="ORF">EER27_09760</name>
</gene>
<evidence type="ECO:0000256" key="6">
    <source>
        <dbReference type="ARBA" id="ARBA00022679"/>
    </source>
</evidence>
<feature type="domain" description="HPt" evidence="26">
    <location>
        <begin position="897"/>
        <end position="993"/>
    </location>
</feature>
<dbReference type="InterPro" id="IPR011006">
    <property type="entry name" value="CheY-like_superfamily"/>
</dbReference>
<dbReference type="Gene3D" id="3.40.50.2300">
    <property type="match status" value="1"/>
</dbReference>
<dbReference type="NCBIfam" id="TIGR00229">
    <property type="entry name" value="sensory_box"/>
    <property type="match status" value="1"/>
</dbReference>
<dbReference type="CDD" id="cd16922">
    <property type="entry name" value="HATPase_EvgS-ArcB-TorS-like"/>
    <property type="match status" value="1"/>
</dbReference>
<dbReference type="SUPFAM" id="SSF52172">
    <property type="entry name" value="CheY-like"/>
    <property type="match status" value="1"/>
</dbReference>
<feature type="domain" description="Response regulatory" evidence="23">
    <location>
        <begin position="707"/>
        <end position="826"/>
    </location>
</feature>
<dbReference type="InterPro" id="IPR036890">
    <property type="entry name" value="HATPase_C_sf"/>
</dbReference>
<dbReference type="SUPFAM" id="SSF47226">
    <property type="entry name" value="Histidine-containing phosphotransfer domain, HPT domain"/>
    <property type="match status" value="1"/>
</dbReference>
<evidence type="ECO:0000256" key="16">
    <source>
        <dbReference type="ARBA" id="ARBA00068150"/>
    </source>
</evidence>
<reference evidence="27 28" key="1">
    <citation type="submission" date="2018-11" db="EMBL/GenBank/DDBJ databases">
        <title>Lysobacter cryohumiis sp. nov., isolated from soil in the Tianshan Mountains, Xinjiang, China.</title>
        <authorList>
            <person name="Luo Y."/>
            <person name="Sheng H."/>
        </authorList>
    </citation>
    <scope>NUCLEOTIDE SEQUENCE [LARGE SCALE GENOMIC DNA]</scope>
    <source>
        <strain evidence="27 28">ZS60</strain>
    </source>
</reference>
<dbReference type="SMART" id="SM00091">
    <property type="entry name" value="PAS"/>
    <property type="match status" value="1"/>
</dbReference>
<evidence type="ECO:0000256" key="2">
    <source>
        <dbReference type="ARBA" id="ARBA00004429"/>
    </source>
</evidence>
<dbReference type="SUPFAM" id="SSF55874">
    <property type="entry name" value="ATPase domain of HSP90 chaperone/DNA topoisomerase II/histidine kinase"/>
    <property type="match status" value="1"/>
</dbReference>
<keyword evidence="11 21" id="KW-1133">Transmembrane helix</keyword>